<keyword evidence="2" id="KW-1185">Reference proteome</keyword>
<sequence length="151" mass="17393">MNIRYYDESRFQSEYLSVLQQRNQRAYEALHAARENLHASVNSVRQTYLNIQSLSDKSFTGSEKVTVQEFFTAVHLYQQSIATTRDRIDSLALPASMLKYDPIELTSIIDFEPLQNHYRDQLKKLESACDHLISACPKTHKHLKTAACSPI</sequence>
<comment type="caution">
    <text evidence="1">The sequence shown here is derived from an EMBL/GenBank/DDBJ whole genome shotgun (WGS) entry which is preliminary data.</text>
</comment>
<dbReference type="AlphaFoldDB" id="A0A081N4Q3"/>
<reference evidence="1 2" key="1">
    <citation type="submission" date="2014-06" db="EMBL/GenBank/DDBJ databases">
        <title>Whole Genome Sequences of Three Symbiotic Endozoicomonas Bacteria.</title>
        <authorList>
            <person name="Neave M.J."/>
            <person name="Apprill A."/>
            <person name="Voolstra C.R."/>
        </authorList>
    </citation>
    <scope>NUCLEOTIDE SEQUENCE [LARGE SCALE GENOMIC DNA]</scope>
    <source>
        <strain evidence="1 2">LMG 24815</strain>
    </source>
</reference>
<evidence type="ECO:0000313" key="2">
    <source>
        <dbReference type="Proteomes" id="UP000028006"/>
    </source>
</evidence>
<name>A0A081N4Q3_9GAMM</name>
<dbReference type="Proteomes" id="UP000028006">
    <property type="component" value="Unassembled WGS sequence"/>
</dbReference>
<proteinExistence type="predicted"/>
<evidence type="ECO:0000313" key="1">
    <source>
        <dbReference type="EMBL" id="KEQ13426.1"/>
    </source>
</evidence>
<protein>
    <submittedName>
        <fullName evidence="1">Uncharacterized protein</fullName>
    </submittedName>
</protein>
<organism evidence="1 2">
    <name type="scientific">Endozoicomonas montiporae</name>
    <dbReference type="NCBI Taxonomy" id="1027273"/>
    <lineage>
        <taxon>Bacteria</taxon>
        <taxon>Pseudomonadati</taxon>
        <taxon>Pseudomonadota</taxon>
        <taxon>Gammaproteobacteria</taxon>
        <taxon>Oceanospirillales</taxon>
        <taxon>Endozoicomonadaceae</taxon>
        <taxon>Endozoicomonas</taxon>
    </lineage>
</organism>
<accession>A0A081N4Q3</accession>
<dbReference type="EMBL" id="JOKG01000003">
    <property type="protein sequence ID" value="KEQ13426.1"/>
    <property type="molecule type" value="Genomic_DNA"/>
</dbReference>
<gene>
    <name evidence="1" type="ORF">GZ77_13675</name>
</gene>